<dbReference type="SUPFAM" id="SSF48498">
    <property type="entry name" value="Tetracyclin repressor-like, C-terminal domain"/>
    <property type="match status" value="1"/>
</dbReference>
<dbReference type="PANTHER" id="PTHR47506">
    <property type="entry name" value="TRANSCRIPTIONAL REGULATORY PROTEIN"/>
    <property type="match status" value="1"/>
</dbReference>
<keyword evidence="7" id="KW-1185">Reference proteome</keyword>
<dbReference type="EMBL" id="CP045529">
    <property type="protein sequence ID" value="QFV00024.1"/>
    <property type="molecule type" value="Genomic_DNA"/>
</dbReference>
<dbReference type="InterPro" id="IPR036271">
    <property type="entry name" value="Tet_transcr_reg_TetR-rel_C_sf"/>
</dbReference>
<dbReference type="InterPro" id="IPR001647">
    <property type="entry name" value="HTH_TetR"/>
</dbReference>
<evidence type="ECO:0000256" key="1">
    <source>
        <dbReference type="ARBA" id="ARBA00023015"/>
    </source>
</evidence>
<reference evidence="6 7" key="1">
    <citation type="submission" date="2019-10" db="EMBL/GenBank/DDBJ databases">
        <title>Genome sequence of Luteimicrobium xylanilyticum HY-24.</title>
        <authorList>
            <person name="Kim D.Y."/>
            <person name="Park H.-Y."/>
        </authorList>
    </citation>
    <scope>NUCLEOTIDE SEQUENCE [LARGE SCALE GENOMIC DNA]</scope>
    <source>
        <strain evidence="6 7">HY-24</strain>
    </source>
</reference>
<dbReference type="GO" id="GO:0003677">
    <property type="term" value="F:DNA binding"/>
    <property type="evidence" value="ECO:0007669"/>
    <property type="project" value="UniProtKB-UniRule"/>
</dbReference>
<proteinExistence type="predicted"/>
<feature type="domain" description="HTH tetR-type" evidence="5">
    <location>
        <begin position="16"/>
        <end position="76"/>
    </location>
</feature>
<accession>A0A5P9QEW4</accession>
<dbReference type="OrthoDB" id="4214267at2"/>
<dbReference type="Proteomes" id="UP000326702">
    <property type="component" value="Chromosome"/>
</dbReference>
<name>A0A5P9QEW4_9MICO</name>
<gene>
    <name evidence="6" type="ORF">KDY119_03559</name>
</gene>
<dbReference type="PROSITE" id="PS50977">
    <property type="entry name" value="HTH_TETR_2"/>
    <property type="match status" value="1"/>
</dbReference>
<protein>
    <recommendedName>
        <fullName evidence="5">HTH tetR-type domain-containing protein</fullName>
    </recommendedName>
</protein>
<evidence type="ECO:0000313" key="6">
    <source>
        <dbReference type="EMBL" id="QFV00024.1"/>
    </source>
</evidence>
<keyword evidence="2 4" id="KW-0238">DNA-binding</keyword>
<dbReference type="Gene3D" id="1.10.357.10">
    <property type="entry name" value="Tetracycline Repressor, domain 2"/>
    <property type="match status" value="1"/>
</dbReference>
<organism evidence="6 7">
    <name type="scientific">Luteimicrobium xylanilyticum</name>
    <dbReference type="NCBI Taxonomy" id="1133546"/>
    <lineage>
        <taxon>Bacteria</taxon>
        <taxon>Bacillati</taxon>
        <taxon>Actinomycetota</taxon>
        <taxon>Actinomycetes</taxon>
        <taxon>Micrococcales</taxon>
        <taxon>Luteimicrobium</taxon>
    </lineage>
</organism>
<dbReference type="PRINTS" id="PR00455">
    <property type="entry name" value="HTHTETR"/>
</dbReference>
<dbReference type="AlphaFoldDB" id="A0A5P9QEW4"/>
<dbReference type="Pfam" id="PF00440">
    <property type="entry name" value="TetR_N"/>
    <property type="match status" value="1"/>
</dbReference>
<dbReference type="PANTHER" id="PTHR47506:SF1">
    <property type="entry name" value="HTH-TYPE TRANSCRIPTIONAL REGULATOR YJDC"/>
    <property type="match status" value="1"/>
</dbReference>
<evidence type="ECO:0000313" key="7">
    <source>
        <dbReference type="Proteomes" id="UP000326702"/>
    </source>
</evidence>
<sequence length="198" mass="21010">MSTTAAAGPGSATDRRTVRERLLDAANELFYAEGVHTVGIDRIIERAGVAKASLYSTYGSKDELVRAYLSGRHARIQARIERHVATHSDPRERVLAVFDAQAEQFAVPGYRGCAFAAAAAESEPGSAAVEETEAYRAWLLGLLTELAREAGASDAESLGRRLHMVYDGAALAVRMDHAPTAGDDVRAAAATLLDAALA</sequence>
<dbReference type="InterPro" id="IPR009057">
    <property type="entry name" value="Homeodomain-like_sf"/>
</dbReference>
<dbReference type="KEGG" id="lxl:KDY119_03559"/>
<evidence type="ECO:0000256" key="4">
    <source>
        <dbReference type="PROSITE-ProRule" id="PRU00335"/>
    </source>
</evidence>
<feature type="DNA-binding region" description="H-T-H motif" evidence="4">
    <location>
        <begin position="39"/>
        <end position="58"/>
    </location>
</feature>
<keyword evidence="3" id="KW-0804">Transcription</keyword>
<evidence type="ECO:0000256" key="2">
    <source>
        <dbReference type="ARBA" id="ARBA00023125"/>
    </source>
</evidence>
<evidence type="ECO:0000259" key="5">
    <source>
        <dbReference type="PROSITE" id="PS50977"/>
    </source>
</evidence>
<dbReference type="RefSeq" id="WP_036947902.1">
    <property type="nucleotide sequence ID" value="NZ_BAABIH010000010.1"/>
</dbReference>
<keyword evidence="1" id="KW-0805">Transcription regulation</keyword>
<evidence type="ECO:0000256" key="3">
    <source>
        <dbReference type="ARBA" id="ARBA00023163"/>
    </source>
</evidence>
<dbReference type="SUPFAM" id="SSF46689">
    <property type="entry name" value="Homeodomain-like"/>
    <property type="match status" value="1"/>
</dbReference>